<dbReference type="AlphaFoldDB" id="A0A150TK86"/>
<evidence type="ECO:0000256" key="1">
    <source>
        <dbReference type="SAM" id="MobiDB-lite"/>
    </source>
</evidence>
<evidence type="ECO:0000313" key="3">
    <source>
        <dbReference type="Proteomes" id="UP000075502"/>
    </source>
</evidence>
<comment type="caution">
    <text evidence="2">The sequence shown here is derived from an EMBL/GenBank/DDBJ whole genome shotgun (WGS) entry which is preliminary data.</text>
</comment>
<evidence type="ECO:0000313" key="2">
    <source>
        <dbReference type="EMBL" id="KYG05085.1"/>
    </source>
</evidence>
<sequence>MPGILARMLGFERSPGSSSRARPCAATAAVLSLVAVSACCGAPARADSPAQSATMGEAPPSAGAGDAGGAGAGLG</sequence>
<proteinExistence type="predicted"/>
<accession>A0A150TK86</accession>
<protein>
    <submittedName>
        <fullName evidence="2">Uncharacterized protein</fullName>
    </submittedName>
</protein>
<dbReference type="Proteomes" id="UP000075502">
    <property type="component" value="Unassembled WGS sequence"/>
</dbReference>
<gene>
    <name evidence="2" type="ORF">BE21_42975</name>
</gene>
<dbReference type="EMBL" id="JEME01002181">
    <property type="protein sequence ID" value="KYG05085.1"/>
    <property type="molecule type" value="Genomic_DNA"/>
</dbReference>
<reference evidence="2 3" key="1">
    <citation type="submission" date="2014-02" db="EMBL/GenBank/DDBJ databases">
        <title>The small core and large imbalanced accessory genome model reveals a collaborative survival strategy of Sorangium cellulosum strains in nature.</title>
        <authorList>
            <person name="Han K."/>
            <person name="Peng R."/>
            <person name="Blom J."/>
            <person name="Li Y.-Z."/>
        </authorList>
    </citation>
    <scope>NUCLEOTIDE SEQUENCE [LARGE SCALE GENOMIC DNA]</scope>
    <source>
        <strain evidence="2 3">So0007-03</strain>
    </source>
</reference>
<feature type="non-terminal residue" evidence="2">
    <location>
        <position position="75"/>
    </location>
</feature>
<feature type="region of interest" description="Disordered" evidence="1">
    <location>
        <begin position="1"/>
        <end position="20"/>
    </location>
</feature>
<feature type="compositionally biased region" description="Gly residues" evidence="1">
    <location>
        <begin position="65"/>
        <end position="75"/>
    </location>
</feature>
<feature type="region of interest" description="Disordered" evidence="1">
    <location>
        <begin position="43"/>
        <end position="75"/>
    </location>
</feature>
<name>A0A150TK86_SORCE</name>
<organism evidence="2 3">
    <name type="scientific">Sorangium cellulosum</name>
    <name type="common">Polyangium cellulosum</name>
    <dbReference type="NCBI Taxonomy" id="56"/>
    <lineage>
        <taxon>Bacteria</taxon>
        <taxon>Pseudomonadati</taxon>
        <taxon>Myxococcota</taxon>
        <taxon>Polyangia</taxon>
        <taxon>Polyangiales</taxon>
        <taxon>Polyangiaceae</taxon>
        <taxon>Sorangium</taxon>
    </lineage>
</organism>